<feature type="domain" description="Flagellar basal body rod protein N-terminal" evidence="3">
    <location>
        <begin position="5"/>
        <end position="35"/>
    </location>
</feature>
<evidence type="ECO:0000313" key="6">
    <source>
        <dbReference type="EMBL" id="MBB4661022.1"/>
    </source>
</evidence>
<dbReference type="EMBL" id="JACHNU010000001">
    <property type="protein sequence ID" value="MBB4661022.1"/>
    <property type="molecule type" value="Genomic_DNA"/>
</dbReference>
<comment type="caution">
    <text evidence="6">The sequence shown here is derived from an EMBL/GenBank/DDBJ whole genome shotgun (WGS) entry which is preliminary data.</text>
</comment>
<gene>
    <name evidence="6" type="ORF">BDZ31_000595</name>
</gene>
<dbReference type="InterPro" id="IPR053967">
    <property type="entry name" value="LlgE_F_G-like_D1"/>
</dbReference>
<proteinExistence type="inferred from homology"/>
<evidence type="ECO:0000259" key="5">
    <source>
        <dbReference type="Pfam" id="PF22692"/>
    </source>
</evidence>
<reference evidence="6 7" key="1">
    <citation type="submission" date="2020-08" db="EMBL/GenBank/DDBJ databases">
        <title>Genomic Encyclopedia of Archaeal and Bacterial Type Strains, Phase II (KMG-II): from individual species to whole genera.</title>
        <authorList>
            <person name="Goeker M."/>
        </authorList>
    </citation>
    <scope>NUCLEOTIDE SEQUENCE [LARGE SCALE GENOMIC DNA]</scope>
    <source>
        <strain evidence="6 7">DSM 23288</strain>
    </source>
</reference>
<comment type="subcellular location">
    <subcellularLocation>
        <location evidence="2">Bacterial flagellum basal body</location>
    </subcellularLocation>
</comment>
<dbReference type="Pfam" id="PF00460">
    <property type="entry name" value="Flg_bb_rod"/>
    <property type="match status" value="1"/>
</dbReference>
<keyword evidence="6" id="KW-0969">Cilium</keyword>
<evidence type="ECO:0000259" key="4">
    <source>
        <dbReference type="Pfam" id="PF06429"/>
    </source>
</evidence>
<keyword evidence="6" id="KW-0282">Flagellum</keyword>
<dbReference type="AlphaFoldDB" id="A0A840I8Z8"/>
<evidence type="ECO:0000256" key="1">
    <source>
        <dbReference type="ARBA" id="ARBA00009677"/>
    </source>
</evidence>
<dbReference type="Proteomes" id="UP000585272">
    <property type="component" value="Unassembled WGS sequence"/>
</dbReference>
<evidence type="ECO:0000259" key="3">
    <source>
        <dbReference type="Pfam" id="PF00460"/>
    </source>
</evidence>
<name>A0A840I8Z8_9ACTN</name>
<dbReference type="Pfam" id="PF06429">
    <property type="entry name" value="Flg_bbr_C"/>
    <property type="match status" value="1"/>
</dbReference>
<dbReference type="NCBIfam" id="TIGR03506">
    <property type="entry name" value="FlgEFG_subfam"/>
    <property type="match status" value="2"/>
</dbReference>
<evidence type="ECO:0000256" key="2">
    <source>
        <dbReference type="RuleBase" id="RU362116"/>
    </source>
</evidence>
<dbReference type="GO" id="GO:0009425">
    <property type="term" value="C:bacterial-type flagellum basal body"/>
    <property type="evidence" value="ECO:0007669"/>
    <property type="project" value="UniProtKB-SubCell"/>
</dbReference>
<dbReference type="InterPro" id="IPR037925">
    <property type="entry name" value="FlgE/F/G-like"/>
</dbReference>
<protein>
    <submittedName>
        <fullName evidence="6">Flagellar basal-body rod protein FlgG</fullName>
    </submittedName>
</protein>
<comment type="similarity">
    <text evidence="1 2">Belongs to the flagella basal body rod proteins family.</text>
</comment>
<dbReference type="InterPro" id="IPR020013">
    <property type="entry name" value="Flagellar_FlgE/F/G"/>
</dbReference>
<accession>A0A840I8Z8</accession>
<organism evidence="6 7">
    <name type="scientific">Conexibacter arvalis</name>
    <dbReference type="NCBI Taxonomy" id="912552"/>
    <lineage>
        <taxon>Bacteria</taxon>
        <taxon>Bacillati</taxon>
        <taxon>Actinomycetota</taxon>
        <taxon>Thermoleophilia</taxon>
        <taxon>Solirubrobacterales</taxon>
        <taxon>Conexibacteraceae</taxon>
        <taxon>Conexibacter</taxon>
    </lineage>
</organism>
<keyword evidence="2" id="KW-0975">Bacterial flagellum</keyword>
<dbReference type="InterPro" id="IPR010930">
    <property type="entry name" value="Flg_bb/hook_C_dom"/>
</dbReference>
<dbReference type="InterPro" id="IPR001444">
    <property type="entry name" value="Flag_bb_rod_N"/>
</dbReference>
<keyword evidence="6" id="KW-0966">Cell projection</keyword>
<sequence length="246" mass="25867">MLQGLYSAAAGMTAQQQRIDGVANDLANVSTTGYKSVRVGFRDLLYNPRGDQAGETVAAGAGTAATLFGRSQAQGALLTTDQPLDVAIQGSGFFQVRTADGQLALTRDGTFRLDSLGRLGTADGALLVPPIQVPRDTPIDRISIATDGTVRVNEGQVVGRIQLVTVTAPDGLRPLGDNRFAVTPESGAARAAGADAQLLQGRLEGSNVNMSDAMVDMMNAQRAFQLASRAIHMQDQMLEVANQVKR</sequence>
<evidence type="ECO:0000313" key="7">
    <source>
        <dbReference type="Proteomes" id="UP000585272"/>
    </source>
</evidence>
<feature type="domain" description="Flagellar hook protein FlgE/F/G-like D1" evidence="5">
    <location>
        <begin position="87"/>
        <end position="152"/>
    </location>
</feature>
<dbReference type="RefSeq" id="WP_183338824.1">
    <property type="nucleotide sequence ID" value="NZ_JACHNU010000001.1"/>
</dbReference>
<dbReference type="PANTHER" id="PTHR30435">
    <property type="entry name" value="FLAGELLAR PROTEIN"/>
    <property type="match status" value="1"/>
</dbReference>
<dbReference type="GO" id="GO:0071978">
    <property type="term" value="P:bacterial-type flagellum-dependent swarming motility"/>
    <property type="evidence" value="ECO:0007669"/>
    <property type="project" value="TreeGrafter"/>
</dbReference>
<keyword evidence="7" id="KW-1185">Reference proteome</keyword>
<dbReference type="SUPFAM" id="SSF117143">
    <property type="entry name" value="Flagellar hook protein flgE"/>
    <property type="match status" value="1"/>
</dbReference>
<dbReference type="PANTHER" id="PTHR30435:SF19">
    <property type="entry name" value="FLAGELLAR BASAL-BODY ROD PROTEIN FLGG"/>
    <property type="match status" value="1"/>
</dbReference>
<feature type="domain" description="Flagellar basal-body/hook protein C-terminal" evidence="4">
    <location>
        <begin position="200"/>
        <end position="243"/>
    </location>
</feature>
<dbReference type="Pfam" id="PF22692">
    <property type="entry name" value="LlgE_F_G_D1"/>
    <property type="match status" value="1"/>
</dbReference>